<dbReference type="Proteomes" id="UP000814128">
    <property type="component" value="Unassembled WGS sequence"/>
</dbReference>
<sequence>GDNEPFIFPRPNPVSERLSDIPPIPYRPFRWGPYHVTMGIRNIPFESWIELDNQHAHYHRLRAHRARTRGDKLITSLPATAVVPTSGLDAARELVYELSEYLSRRYPNDFTVERHPVQEGGDNGWYGEGRIRTITMLPPIGVSYDLDAEDPMTVAGQLVQDDLALMIEGTDGVYYLRSGAILTAGFWRLEDKAGMSLDEIHFSGNVPQYAQRLQTSLNRFFQRLPCDKMVQRNNYFFKLVHDPSTPAEVLDPNELGWADYMVGAEDDFAPGKGLGEKDELESHPEKQRSAADAGQPTPRQMRLRMERQTLRRLPKTGAVCFTIRTYTVPLEQMAAEPGVPGRAASAIRSWPADVAGQLANVGCRYKNRVQYEQHVLPYLDECHRKQVEAGLVREDEQPMTDYPY</sequence>
<reference evidence="1" key="1">
    <citation type="submission" date="2021-02" db="EMBL/GenBank/DDBJ databases">
        <authorList>
            <consortium name="DOE Joint Genome Institute"/>
            <person name="Ahrendt S."/>
            <person name="Looney B.P."/>
            <person name="Miyauchi S."/>
            <person name="Morin E."/>
            <person name="Drula E."/>
            <person name="Courty P.E."/>
            <person name="Chicoki N."/>
            <person name="Fauchery L."/>
            <person name="Kohler A."/>
            <person name="Kuo A."/>
            <person name="Labutti K."/>
            <person name="Pangilinan J."/>
            <person name="Lipzen A."/>
            <person name="Riley R."/>
            <person name="Andreopoulos W."/>
            <person name="He G."/>
            <person name="Johnson J."/>
            <person name="Barry K.W."/>
            <person name="Grigoriev I.V."/>
            <person name="Nagy L."/>
            <person name="Hibbett D."/>
            <person name="Henrissat B."/>
            <person name="Matheny P.B."/>
            <person name="Labbe J."/>
            <person name="Martin F."/>
        </authorList>
    </citation>
    <scope>NUCLEOTIDE SEQUENCE</scope>
    <source>
        <strain evidence="1">EC-137</strain>
    </source>
</reference>
<keyword evidence="2" id="KW-1185">Reference proteome</keyword>
<name>A0ACB8Q993_9AGAM</name>
<organism evidence="1 2">
    <name type="scientific">Vararia minispora EC-137</name>
    <dbReference type="NCBI Taxonomy" id="1314806"/>
    <lineage>
        <taxon>Eukaryota</taxon>
        <taxon>Fungi</taxon>
        <taxon>Dikarya</taxon>
        <taxon>Basidiomycota</taxon>
        <taxon>Agaricomycotina</taxon>
        <taxon>Agaricomycetes</taxon>
        <taxon>Russulales</taxon>
        <taxon>Lachnocladiaceae</taxon>
        <taxon>Vararia</taxon>
    </lineage>
</organism>
<feature type="non-terminal residue" evidence="1">
    <location>
        <position position="404"/>
    </location>
</feature>
<reference evidence="1" key="2">
    <citation type="journal article" date="2022" name="New Phytol.">
        <title>Evolutionary transition to the ectomycorrhizal habit in the genomes of a hyperdiverse lineage of mushroom-forming fungi.</title>
        <authorList>
            <person name="Looney B."/>
            <person name="Miyauchi S."/>
            <person name="Morin E."/>
            <person name="Drula E."/>
            <person name="Courty P.E."/>
            <person name="Kohler A."/>
            <person name="Kuo A."/>
            <person name="LaButti K."/>
            <person name="Pangilinan J."/>
            <person name="Lipzen A."/>
            <person name="Riley R."/>
            <person name="Andreopoulos W."/>
            <person name="He G."/>
            <person name="Johnson J."/>
            <person name="Nolan M."/>
            <person name="Tritt A."/>
            <person name="Barry K.W."/>
            <person name="Grigoriev I.V."/>
            <person name="Nagy L.G."/>
            <person name="Hibbett D."/>
            <person name="Henrissat B."/>
            <person name="Matheny P.B."/>
            <person name="Labbe J."/>
            <person name="Martin F.M."/>
        </authorList>
    </citation>
    <scope>NUCLEOTIDE SEQUENCE</scope>
    <source>
        <strain evidence="1">EC-137</strain>
    </source>
</reference>
<proteinExistence type="predicted"/>
<evidence type="ECO:0000313" key="2">
    <source>
        <dbReference type="Proteomes" id="UP000814128"/>
    </source>
</evidence>
<comment type="caution">
    <text evidence="1">The sequence shown here is derived from an EMBL/GenBank/DDBJ whole genome shotgun (WGS) entry which is preliminary data.</text>
</comment>
<gene>
    <name evidence="1" type="ORF">K488DRAFT_32515</name>
</gene>
<accession>A0ACB8Q993</accession>
<dbReference type="EMBL" id="MU273786">
    <property type="protein sequence ID" value="KAI0028156.1"/>
    <property type="molecule type" value="Genomic_DNA"/>
</dbReference>
<protein>
    <submittedName>
        <fullName evidence="1">Uncharacterized protein</fullName>
    </submittedName>
</protein>
<evidence type="ECO:0000313" key="1">
    <source>
        <dbReference type="EMBL" id="KAI0028156.1"/>
    </source>
</evidence>
<feature type="non-terminal residue" evidence="1">
    <location>
        <position position="1"/>
    </location>
</feature>